<accession>A0ABP0K8R5</accession>
<proteinExistence type="predicted"/>
<comment type="caution">
    <text evidence="1">The sequence shown here is derived from an EMBL/GenBank/DDBJ whole genome shotgun (WGS) entry which is preliminary data.</text>
</comment>
<gene>
    <name evidence="1" type="ORF">SCF082_LOCUS15821</name>
</gene>
<name>A0ABP0K8R5_9DINO</name>
<keyword evidence="2" id="KW-1185">Reference proteome</keyword>
<dbReference type="InterPro" id="IPR036140">
    <property type="entry name" value="PFN_sf"/>
</dbReference>
<reference evidence="1 2" key="1">
    <citation type="submission" date="2024-02" db="EMBL/GenBank/DDBJ databases">
        <authorList>
            <person name="Chen Y."/>
            <person name="Shah S."/>
            <person name="Dougan E. K."/>
            <person name="Thang M."/>
            <person name="Chan C."/>
        </authorList>
    </citation>
    <scope>NUCLEOTIDE SEQUENCE [LARGE SCALE GENOMIC DNA]</scope>
</reference>
<dbReference type="SUPFAM" id="SSF55770">
    <property type="entry name" value="Profilin (actin-binding protein)"/>
    <property type="match status" value="1"/>
</dbReference>
<evidence type="ECO:0000313" key="1">
    <source>
        <dbReference type="EMBL" id="CAK9022522.1"/>
    </source>
</evidence>
<dbReference type="Proteomes" id="UP001642464">
    <property type="component" value="Unassembled WGS sequence"/>
</dbReference>
<evidence type="ECO:0000313" key="2">
    <source>
        <dbReference type="Proteomes" id="UP001642464"/>
    </source>
</evidence>
<sequence>MGDAGKEMKMAITLVSGAEIPLPSPVFENETVQQLRLRLSNELKVPSGQVALLCGFELLRDAQKMGSLPCESGMCEVTVMVSKKWDDKLQELLVDPGRFTAAGLASMADGALFNWSKGGDRLLQGPEVKRTSDDGSGVLVKEADCLKFVMENGSSPEGGLWIGGSKFRVLRHDREDEPFTTLLAISTSWHLDGLGMVAISTGSNVLLCRFERPGEMLAGILGPLRKAAAAFGDLMCAEGM</sequence>
<dbReference type="Gene3D" id="3.30.450.30">
    <property type="entry name" value="Dynein light chain 2a, cytoplasmic"/>
    <property type="match status" value="1"/>
</dbReference>
<organism evidence="1 2">
    <name type="scientific">Durusdinium trenchii</name>
    <dbReference type="NCBI Taxonomy" id="1381693"/>
    <lineage>
        <taxon>Eukaryota</taxon>
        <taxon>Sar</taxon>
        <taxon>Alveolata</taxon>
        <taxon>Dinophyceae</taxon>
        <taxon>Suessiales</taxon>
        <taxon>Symbiodiniaceae</taxon>
        <taxon>Durusdinium</taxon>
    </lineage>
</organism>
<protein>
    <submittedName>
        <fullName evidence="1">Profilin</fullName>
    </submittedName>
</protein>
<dbReference type="EMBL" id="CAXAMM010010180">
    <property type="protein sequence ID" value="CAK9022522.1"/>
    <property type="molecule type" value="Genomic_DNA"/>
</dbReference>